<name>A0AAE8SSK4_9PEZI</name>
<dbReference type="GO" id="GO:0000981">
    <property type="term" value="F:DNA-binding transcription factor activity, RNA polymerase II-specific"/>
    <property type="evidence" value="ECO:0007669"/>
    <property type="project" value="InterPro"/>
</dbReference>
<gene>
    <name evidence="3" type="ORF">DNG_02336</name>
</gene>
<feature type="domain" description="Zn(2)-C6 fungal-type" evidence="2">
    <location>
        <begin position="4"/>
        <end position="36"/>
    </location>
</feature>
<dbReference type="PROSITE" id="PS50048">
    <property type="entry name" value="ZN2_CY6_FUNGAL_2"/>
    <property type="match status" value="1"/>
</dbReference>
<evidence type="ECO:0000313" key="4">
    <source>
        <dbReference type="Proteomes" id="UP001187682"/>
    </source>
</evidence>
<evidence type="ECO:0000259" key="2">
    <source>
        <dbReference type="PROSITE" id="PS50048"/>
    </source>
</evidence>
<proteinExistence type="predicted"/>
<keyword evidence="1" id="KW-0539">Nucleus</keyword>
<dbReference type="Gene3D" id="4.10.240.10">
    <property type="entry name" value="Zn(2)-C6 fungal-type DNA-binding domain"/>
    <property type="match status" value="1"/>
</dbReference>
<organism evidence="3 4">
    <name type="scientific">Cephalotrichum gorgonifer</name>
    <dbReference type="NCBI Taxonomy" id="2041049"/>
    <lineage>
        <taxon>Eukaryota</taxon>
        <taxon>Fungi</taxon>
        <taxon>Dikarya</taxon>
        <taxon>Ascomycota</taxon>
        <taxon>Pezizomycotina</taxon>
        <taxon>Sordariomycetes</taxon>
        <taxon>Hypocreomycetidae</taxon>
        <taxon>Microascales</taxon>
        <taxon>Microascaceae</taxon>
        <taxon>Cephalotrichum</taxon>
    </lineage>
</organism>
<dbReference type="InterPro" id="IPR001138">
    <property type="entry name" value="Zn2Cys6_DnaBD"/>
</dbReference>
<accession>A0AAE8SSK4</accession>
<dbReference type="SUPFAM" id="SSF57701">
    <property type="entry name" value="Zn2/Cys6 DNA-binding domain"/>
    <property type="match status" value="1"/>
</dbReference>
<dbReference type="EMBL" id="ONZQ02000002">
    <property type="protein sequence ID" value="SPN99300.1"/>
    <property type="molecule type" value="Genomic_DNA"/>
</dbReference>
<sequence length="488" mass="54646">MFKSCDYCRHRKKKCKVPPDSTRCSDCEHLDLACEFSARHPSLKRRETSRKNAARIGIPVSKDSESSRLVGGSGGSVVDEANLMEGDCQLRLAGRRDMANKRLFSPRDSGGGSQGAPLSTNERYWRDVHPFWPFVSEEMLEGELGRDANFKHCIDSACLLSLNLMGKFNDTPLKMERLTSTLQQGRLSMSDIAIALLSCPFVDLDDGLVQTIFDTVDYGVANAVAPTPPAIVAGALITNVWRRLAGHSHHPLHLSTDVLRRYGKGLDSKTFGYHYLHLSQHAAEFDRLRISMKAQGIQPDTPLVWSRLEYECLLWQVCLPPSLLDTRDDLPATPESVVIHCLSSLLLLSFYGYVLEHADTLGALIALQPVPGVLLFLCTLARSTFICPRELLDRMPLLVNIQAQTARIMLTLWHRTGFENCRGILNLWRNPGGRFPELERDVRGQIGSGPWAIEEIDGYSVFWTFRDLRTLTTKFIFGDRPSFSPLSG</sequence>
<dbReference type="CDD" id="cd00067">
    <property type="entry name" value="GAL4"/>
    <property type="match status" value="1"/>
</dbReference>
<dbReference type="GO" id="GO:0008270">
    <property type="term" value="F:zinc ion binding"/>
    <property type="evidence" value="ECO:0007669"/>
    <property type="project" value="InterPro"/>
</dbReference>
<protein>
    <recommendedName>
        <fullName evidence="2">Zn(2)-C6 fungal-type domain-containing protein</fullName>
    </recommendedName>
</protein>
<dbReference type="InterPro" id="IPR036864">
    <property type="entry name" value="Zn2-C6_fun-type_DNA-bd_sf"/>
</dbReference>
<keyword evidence="4" id="KW-1185">Reference proteome</keyword>
<reference evidence="3" key="1">
    <citation type="submission" date="2018-03" db="EMBL/GenBank/DDBJ databases">
        <authorList>
            <person name="Guldener U."/>
        </authorList>
    </citation>
    <scope>NUCLEOTIDE SEQUENCE</scope>
</reference>
<dbReference type="AlphaFoldDB" id="A0AAE8SSK4"/>
<evidence type="ECO:0000256" key="1">
    <source>
        <dbReference type="ARBA" id="ARBA00023242"/>
    </source>
</evidence>
<dbReference type="PROSITE" id="PS00463">
    <property type="entry name" value="ZN2_CY6_FUNGAL_1"/>
    <property type="match status" value="1"/>
</dbReference>
<evidence type="ECO:0000313" key="3">
    <source>
        <dbReference type="EMBL" id="SPN99300.1"/>
    </source>
</evidence>
<dbReference type="Proteomes" id="UP001187682">
    <property type="component" value="Unassembled WGS sequence"/>
</dbReference>
<comment type="caution">
    <text evidence="3">The sequence shown here is derived from an EMBL/GenBank/DDBJ whole genome shotgun (WGS) entry which is preliminary data.</text>
</comment>